<dbReference type="Pfam" id="PF03004">
    <property type="entry name" value="Transposase_24"/>
    <property type="match status" value="1"/>
</dbReference>
<comment type="caution">
    <text evidence="2">The sequence shown here is derived from an EMBL/GenBank/DDBJ whole genome shotgun (WGS) entry which is preliminary data.</text>
</comment>
<sequence>MALKSKFKIVTSLYNKNTTTSTTSTVKRTRGPISKSACKPCQPVGEEASKLAEVLGLYARNDNYFQPYKEWREQSKQSLNDVMKELLARYPKKLGIYLCNTKKIQRKYRKQKRNKKNCAEEQATHTLGAKSIARHHHEQREKLGDSYSTIGAYVKAYQTRSGEYPNEYTRGICEKAIATCEERNFTTSSDPSVLNPILDAAYNGHHKGYERGRGLGWSRVAWSHNMANETRNDNIRRLTVELENTQSELQNAMTKIQGWRLQVAGWNITLSSHKLIAFSSP</sequence>
<evidence type="ECO:0000313" key="3">
    <source>
        <dbReference type="Proteomes" id="UP000652761"/>
    </source>
</evidence>
<organism evidence="2 3">
    <name type="scientific">Colocasia esculenta</name>
    <name type="common">Wild taro</name>
    <name type="synonym">Arum esculentum</name>
    <dbReference type="NCBI Taxonomy" id="4460"/>
    <lineage>
        <taxon>Eukaryota</taxon>
        <taxon>Viridiplantae</taxon>
        <taxon>Streptophyta</taxon>
        <taxon>Embryophyta</taxon>
        <taxon>Tracheophyta</taxon>
        <taxon>Spermatophyta</taxon>
        <taxon>Magnoliopsida</taxon>
        <taxon>Liliopsida</taxon>
        <taxon>Araceae</taxon>
        <taxon>Aroideae</taxon>
        <taxon>Colocasieae</taxon>
        <taxon>Colocasia</taxon>
    </lineage>
</organism>
<name>A0A843W271_COLES</name>
<reference evidence="2" key="1">
    <citation type="submission" date="2017-07" db="EMBL/GenBank/DDBJ databases">
        <title>Taro Niue Genome Assembly and Annotation.</title>
        <authorList>
            <person name="Atibalentja N."/>
            <person name="Keating K."/>
            <person name="Fields C.J."/>
        </authorList>
    </citation>
    <scope>NUCLEOTIDE SEQUENCE</scope>
    <source>
        <strain evidence="2">Niue_2</strain>
        <tissue evidence="2">Leaf</tissue>
    </source>
</reference>
<keyword evidence="1" id="KW-0175">Coiled coil</keyword>
<dbReference type="Proteomes" id="UP000652761">
    <property type="component" value="Unassembled WGS sequence"/>
</dbReference>
<proteinExistence type="predicted"/>
<protein>
    <submittedName>
        <fullName evidence="2">Uncharacterized protein</fullName>
    </submittedName>
</protein>
<evidence type="ECO:0000256" key="1">
    <source>
        <dbReference type="SAM" id="Coils"/>
    </source>
</evidence>
<dbReference type="EMBL" id="NMUH01002414">
    <property type="protein sequence ID" value="MQL99810.1"/>
    <property type="molecule type" value="Genomic_DNA"/>
</dbReference>
<accession>A0A843W271</accession>
<keyword evidence="3" id="KW-1185">Reference proteome</keyword>
<dbReference type="InterPro" id="IPR004252">
    <property type="entry name" value="Probable_transposase_24"/>
</dbReference>
<evidence type="ECO:0000313" key="2">
    <source>
        <dbReference type="EMBL" id="MQL99810.1"/>
    </source>
</evidence>
<feature type="coiled-coil region" evidence="1">
    <location>
        <begin position="228"/>
        <end position="262"/>
    </location>
</feature>
<dbReference type="AlphaFoldDB" id="A0A843W271"/>
<gene>
    <name evidence="2" type="ORF">Taro_032540</name>
</gene>